<dbReference type="SMART" id="SM00065">
    <property type="entry name" value="GAF"/>
    <property type="match status" value="1"/>
</dbReference>
<gene>
    <name evidence="7" type="primary">phoR</name>
    <name evidence="7" type="ordered locus">VNG_1175G</name>
</gene>
<keyword evidence="4" id="KW-0418">Kinase</keyword>
<dbReference type="PANTHER" id="PTHR43711">
    <property type="entry name" value="TWO-COMPONENT HISTIDINE KINASE"/>
    <property type="match status" value="1"/>
</dbReference>
<dbReference type="InterPro" id="IPR035965">
    <property type="entry name" value="PAS-like_dom_sf"/>
</dbReference>
<evidence type="ECO:0000256" key="5">
    <source>
        <dbReference type="ARBA" id="ARBA00023012"/>
    </source>
</evidence>
<sequence length="651" mass="70258">MRGHGARFRLRAVKRTLTSHNRSTRLRVSAVLSPPPSYVITRIMNSDRAHTTTSDPQPVSLVCDRDGTIRNWNAAVAAAAPGDHPTDGTHLADVLSIDDPQSLIEAAQTHGTATAEGGFAHAPTTQYDFHASRLVDGRITIHGTATTPPDIRQASWVDRVTDAFVAVDNDARITYVNAEAESLLSAAESATPDTLLGCPLWEVLPASVGPRFRDAYRTAVDSQDAVSFTGHYDPADAVIEARLFPSSSGVSVYLQDITERHTHLETIEKRERVLRRLYEETAETNRQPAARADTMLAIGCDFLGVAYGTLSEVSDDTYEFKHVRAPPHADVSEGTVVPLSETCCERVVTTEQTVVFSDVEDATTPPEFVVPGPPEGVSVGSYIGAPLFADGDLYGTLCFYDPDPQPEPFSDWAVTIVDLMAQWLTAELTDRHIRTQLEERNERLEDFASIVSHDIRNPLNVASGSLELAADSGAPEHFDRCRRAIERMNALVDDLLVLARTGCSAAEREPVDLAAVADDAWSTVDTDAATLTVTATTRVSADRSRLQELLANLFRNAVEHGSQPAADEPVTVTVGDAPGGFYVADDGRGIPESDRDTVFDHGFTTSADGTGFGLSIVRDVADAHDWTVSVTTSDDGGARLTITGTDAPTHE</sequence>
<dbReference type="Proteomes" id="UP000000554">
    <property type="component" value="Chromosome"/>
</dbReference>
<dbReference type="InterPro" id="IPR036890">
    <property type="entry name" value="HATPase_C_sf"/>
</dbReference>
<comment type="catalytic activity">
    <reaction evidence="1">
        <text>ATP + protein L-histidine = ADP + protein N-phospho-L-histidine.</text>
        <dbReference type="EC" id="2.7.13.3"/>
    </reaction>
</comment>
<dbReference type="InterPro" id="IPR013656">
    <property type="entry name" value="PAS_4"/>
</dbReference>
<dbReference type="AlphaFoldDB" id="Q9HQG5"/>
<evidence type="ECO:0000256" key="1">
    <source>
        <dbReference type="ARBA" id="ARBA00000085"/>
    </source>
</evidence>
<dbReference type="SUPFAM" id="SSF55785">
    <property type="entry name" value="PYP-like sensor domain (PAS domain)"/>
    <property type="match status" value="1"/>
</dbReference>
<dbReference type="Gene3D" id="1.10.287.130">
    <property type="match status" value="1"/>
</dbReference>
<dbReference type="EMBL" id="AE004437">
    <property type="protein sequence ID" value="AAG19550.1"/>
    <property type="molecule type" value="Genomic_DNA"/>
</dbReference>
<evidence type="ECO:0000313" key="8">
    <source>
        <dbReference type="Proteomes" id="UP000000554"/>
    </source>
</evidence>
<accession>Q9HQG5</accession>
<dbReference type="Pfam" id="PF02518">
    <property type="entry name" value="HATPase_c"/>
    <property type="match status" value="1"/>
</dbReference>
<dbReference type="InterPro" id="IPR005467">
    <property type="entry name" value="His_kinase_dom"/>
</dbReference>
<dbReference type="EC" id="2.7.13.3" evidence="2"/>
<dbReference type="PROSITE" id="PS50109">
    <property type="entry name" value="HIS_KIN"/>
    <property type="match status" value="1"/>
</dbReference>
<dbReference type="KEGG" id="hal:VNG_1175G"/>
<dbReference type="HOGENOM" id="CLU_000445_114_58_2"/>
<dbReference type="PaxDb" id="64091-VNG_1175G"/>
<dbReference type="InParanoid" id="Q9HQG5"/>
<proteinExistence type="predicted"/>
<dbReference type="GO" id="GO:0000155">
    <property type="term" value="F:phosphorelay sensor kinase activity"/>
    <property type="evidence" value="ECO:0007669"/>
    <property type="project" value="InterPro"/>
</dbReference>
<dbReference type="InterPro" id="IPR003018">
    <property type="entry name" value="GAF"/>
</dbReference>
<dbReference type="InterPro" id="IPR000014">
    <property type="entry name" value="PAS"/>
</dbReference>
<dbReference type="PIR" id="B84273">
    <property type="entry name" value="B84273"/>
</dbReference>
<keyword evidence="8" id="KW-1185">Reference proteome</keyword>
<organism evidence="7 8">
    <name type="scientific">Halobacterium salinarum (strain ATCC 700922 / JCM 11081 / NRC-1)</name>
    <name type="common">Halobacterium halobium</name>
    <dbReference type="NCBI Taxonomy" id="64091"/>
    <lineage>
        <taxon>Archaea</taxon>
        <taxon>Methanobacteriati</taxon>
        <taxon>Methanobacteriota</taxon>
        <taxon>Stenosarchaea group</taxon>
        <taxon>Halobacteria</taxon>
        <taxon>Halobacteriales</taxon>
        <taxon>Halobacteriaceae</taxon>
        <taxon>Halobacterium</taxon>
        <taxon>Halobacterium salinarum NRC-34001</taxon>
    </lineage>
</organism>
<dbReference type="SUPFAM" id="SSF47384">
    <property type="entry name" value="Homodimeric domain of signal transducing histidine kinase"/>
    <property type="match status" value="1"/>
</dbReference>
<evidence type="ECO:0000256" key="3">
    <source>
        <dbReference type="ARBA" id="ARBA00022679"/>
    </source>
</evidence>
<dbReference type="Pfam" id="PF01590">
    <property type="entry name" value="GAF"/>
    <property type="match status" value="1"/>
</dbReference>
<dbReference type="InterPro" id="IPR003594">
    <property type="entry name" value="HATPase_dom"/>
</dbReference>
<dbReference type="Gene3D" id="3.30.565.10">
    <property type="entry name" value="Histidine kinase-like ATPase, C-terminal domain"/>
    <property type="match status" value="1"/>
</dbReference>
<dbReference type="Pfam" id="PF08448">
    <property type="entry name" value="PAS_4"/>
    <property type="match status" value="1"/>
</dbReference>
<dbReference type="SMART" id="SM00091">
    <property type="entry name" value="PAS"/>
    <property type="match status" value="2"/>
</dbReference>
<dbReference type="SMART" id="SM00388">
    <property type="entry name" value="HisKA"/>
    <property type="match status" value="1"/>
</dbReference>
<evidence type="ECO:0000256" key="4">
    <source>
        <dbReference type="ARBA" id="ARBA00022777"/>
    </source>
</evidence>
<dbReference type="InterPro" id="IPR029016">
    <property type="entry name" value="GAF-like_dom_sf"/>
</dbReference>
<dbReference type="InterPro" id="IPR036097">
    <property type="entry name" value="HisK_dim/P_sf"/>
</dbReference>
<dbReference type="CDD" id="cd00082">
    <property type="entry name" value="HisKA"/>
    <property type="match status" value="1"/>
</dbReference>
<dbReference type="InterPro" id="IPR003661">
    <property type="entry name" value="HisK_dim/P_dom"/>
</dbReference>
<protein>
    <recommendedName>
        <fullName evidence="2">histidine kinase</fullName>
        <ecNumber evidence="2">2.7.13.3</ecNumber>
    </recommendedName>
</protein>
<dbReference type="InterPro" id="IPR050736">
    <property type="entry name" value="Sensor_HK_Regulatory"/>
</dbReference>
<evidence type="ECO:0000313" key="7">
    <source>
        <dbReference type="EMBL" id="AAG19550.1"/>
    </source>
</evidence>
<dbReference type="SUPFAM" id="SSF55781">
    <property type="entry name" value="GAF domain-like"/>
    <property type="match status" value="1"/>
</dbReference>
<evidence type="ECO:0000259" key="6">
    <source>
        <dbReference type="PROSITE" id="PS50109"/>
    </source>
</evidence>
<evidence type="ECO:0000256" key="2">
    <source>
        <dbReference type="ARBA" id="ARBA00012438"/>
    </source>
</evidence>
<dbReference type="PATRIC" id="fig|64091.14.peg.898"/>
<dbReference type="Pfam" id="PF00512">
    <property type="entry name" value="HisKA"/>
    <property type="match status" value="1"/>
</dbReference>
<dbReference type="Gene3D" id="3.30.450.40">
    <property type="match status" value="1"/>
</dbReference>
<reference evidence="7 8" key="1">
    <citation type="journal article" date="2000" name="Proc. Natl. Acad. Sci. U.S.A.">
        <title>Genome sequence of Halobacterium species NRC-1.</title>
        <authorList>
            <person name="Ng W.V."/>
            <person name="Kennedy S.P."/>
            <person name="Mahairas G.G."/>
            <person name="Berquist B."/>
            <person name="Pan M."/>
            <person name="Shukla H.D."/>
            <person name="Lasky S.R."/>
            <person name="Baliga N.S."/>
            <person name="Thorsson V."/>
            <person name="Sbrogna J."/>
            <person name="Swartzell S."/>
            <person name="Weir D."/>
            <person name="Hall J."/>
            <person name="Dahl T.A."/>
            <person name="Welti R."/>
            <person name="Goo Y.A."/>
            <person name="Leithauser B."/>
            <person name="Keller K."/>
            <person name="Cruz R."/>
            <person name="Danson M.J."/>
            <person name="Hough D.W."/>
            <person name="Maddocks D.G."/>
            <person name="Jablonski P.E."/>
            <person name="Krebs M.P."/>
            <person name="Angevine C.M."/>
            <person name="Dale H."/>
            <person name="Isenbarger T.A."/>
            <person name="Peck R.F."/>
            <person name="Pohlschroder M."/>
            <person name="Spudich J.L."/>
            <person name="Jung K.W."/>
            <person name="Alam M."/>
            <person name="Freitas T."/>
            <person name="Hou S."/>
            <person name="Daniels C.J."/>
            <person name="Dennis P.P."/>
            <person name="Omer A.D."/>
            <person name="Ebhardt H."/>
            <person name="Lowe T.M."/>
            <person name="Liang P."/>
            <person name="Riley M."/>
            <person name="Hood L."/>
            <person name="DasSarma S."/>
        </authorList>
    </citation>
    <scope>NUCLEOTIDE SEQUENCE [LARGE SCALE GENOMIC DNA]</scope>
    <source>
        <strain evidence="8">ATCC 700922 / JCM 11081 / NRC-1</strain>
    </source>
</reference>
<dbReference type="SUPFAM" id="SSF55874">
    <property type="entry name" value="ATPase domain of HSP90 chaperone/DNA topoisomerase II/histidine kinase"/>
    <property type="match status" value="1"/>
</dbReference>
<dbReference type="CDD" id="cd00130">
    <property type="entry name" value="PAS"/>
    <property type="match status" value="1"/>
</dbReference>
<dbReference type="CDD" id="cd00075">
    <property type="entry name" value="HATPase"/>
    <property type="match status" value="1"/>
</dbReference>
<dbReference type="STRING" id="64091.VNG_1175G"/>
<keyword evidence="3" id="KW-0808">Transferase</keyword>
<feature type="domain" description="Histidine kinase" evidence="6">
    <location>
        <begin position="450"/>
        <end position="648"/>
    </location>
</feature>
<keyword evidence="5" id="KW-0902">Two-component regulatory system</keyword>
<name>Q9HQG5_HALSA</name>
<dbReference type="PANTHER" id="PTHR43711:SF1">
    <property type="entry name" value="HISTIDINE KINASE 1"/>
    <property type="match status" value="1"/>
</dbReference>
<dbReference type="Gene3D" id="3.30.450.20">
    <property type="entry name" value="PAS domain"/>
    <property type="match status" value="1"/>
</dbReference>
<dbReference type="SMART" id="SM00387">
    <property type="entry name" value="HATPase_c"/>
    <property type="match status" value="1"/>
</dbReference>